<comment type="subcellular location">
    <subcellularLocation>
        <location evidence="1">Cell membrane</location>
        <topology evidence="1">Peripheral membrane protein</topology>
    </subcellularLocation>
</comment>
<dbReference type="Proteomes" id="UP000274907">
    <property type="component" value="Unassembled WGS sequence"/>
</dbReference>
<protein>
    <submittedName>
        <fullName evidence="9">AAA family ATPase</fullName>
    </submittedName>
</protein>
<evidence type="ECO:0000256" key="2">
    <source>
        <dbReference type="ARBA" id="ARBA00022448"/>
    </source>
</evidence>
<keyword evidence="2" id="KW-0813">Transport</keyword>
<accession>A0A430HXF7</accession>
<evidence type="ECO:0000256" key="3">
    <source>
        <dbReference type="ARBA" id="ARBA00022475"/>
    </source>
</evidence>
<dbReference type="InterPro" id="IPR051535">
    <property type="entry name" value="Siderophore_ABC-ATPase"/>
</dbReference>
<keyword evidence="5" id="KW-0408">Iron</keyword>
<keyword evidence="7" id="KW-0472">Membrane</keyword>
<keyword evidence="4" id="KW-0410">Iron transport</keyword>
<dbReference type="OrthoDB" id="9784297at2"/>
<evidence type="ECO:0000256" key="5">
    <source>
        <dbReference type="ARBA" id="ARBA00023004"/>
    </source>
</evidence>
<dbReference type="GO" id="GO:0006302">
    <property type="term" value="P:double-strand break repair"/>
    <property type="evidence" value="ECO:0007669"/>
    <property type="project" value="InterPro"/>
</dbReference>
<evidence type="ECO:0000313" key="9">
    <source>
        <dbReference type="EMBL" id="RSZ62862.1"/>
    </source>
</evidence>
<dbReference type="InterPro" id="IPR003593">
    <property type="entry name" value="AAA+_ATPase"/>
</dbReference>
<evidence type="ECO:0000256" key="7">
    <source>
        <dbReference type="ARBA" id="ARBA00023136"/>
    </source>
</evidence>
<dbReference type="InterPro" id="IPR038729">
    <property type="entry name" value="Rad50/SbcC_AAA"/>
</dbReference>
<dbReference type="Pfam" id="PF13304">
    <property type="entry name" value="AAA_21"/>
    <property type="match status" value="1"/>
</dbReference>
<dbReference type="Gene3D" id="3.40.50.300">
    <property type="entry name" value="P-loop containing nucleotide triphosphate hydrolases"/>
    <property type="match status" value="2"/>
</dbReference>
<evidence type="ECO:0000259" key="8">
    <source>
        <dbReference type="SMART" id="SM00382"/>
    </source>
</evidence>
<dbReference type="PANTHER" id="PTHR42771">
    <property type="entry name" value="IRON(3+)-HYDROXAMATE IMPORT ATP-BINDING PROTEIN FHUC"/>
    <property type="match status" value="1"/>
</dbReference>
<evidence type="ECO:0000256" key="4">
    <source>
        <dbReference type="ARBA" id="ARBA00022496"/>
    </source>
</evidence>
<evidence type="ECO:0000256" key="6">
    <source>
        <dbReference type="ARBA" id="ARBA00023065"/>
    </source>
</evidence>
<reference evidence="9 10" key="1">
    <citation type="submission" date="2018-12" db="EMBL/GenBank/DDBJ databases">
        <title>YIM 101343 draft genome.</title>
        <authorList>
            <person name="Chen X."/>
        </authorList>
    </citation>
    <scope>NUCLEOTIDE SEQUENCE [LARGE SCALE GENOMIC DNA]</scope>
    <source>
        <strain evidence="9 10">YIM 101343</strain>
    </source>
</reference>
<dbReference type="SMART" id="SM00382">
    <property type="entry name" value="AAA"/>
    <property type="match status" value="1"/>
</dbReference>
<comment type="caution">
    <text evidence="9">The sequence shown here is derived from an EMBL/GenBank/DDBJ whole genome shotgun (WGS) entry which is preliminary data.</text>
</comment>
<dbReference type="GO" id="GO:0016887">
    <property type="term" value="F:ATP hydrolysis activity"/>
    <property type="evidence" value="ECO:0007669"/>
    <property type="project" value="InterPro"/>
</dbReference>
<feature type="domain" description="AAA+ ATPase" evidence="8">
    <location>
        <begin position="35"/>
        <end position="216"/>
    </location>
</feature>
<keyword evidence="3" id="KW-1003">Cell membrane</keyword>
<dbReference type="InterPro" id="IPR003959">
    <property type="entry name" value="ATPase_AAA_core"/>
</dbReference>
<organism evidence="9 10">
    <name type="scientific">Corynebacterium hylobatis</name>
    <dbReference type="NCBI Taxonomy" id="1859290"/>
    <lineage>
        <taxon>Bacteria</taxon>
        <taxon>Bacillati</taxon>
        <taxon>Actinomycetota</taxon>
        <taxon>Actinomycetes</taxon>
        <taxon>Mycobacteriales</taxon>
        <taxon>Corynebacteriaceae</taxon>
        <taxon>Corynebacterium</taxon>
    </lineage>
</organism>
<proteinExistence type="predicted"/>
<evidence type="ECO:0000256" key="1">
    <source>
        <dbReference type="ARBA" id="ARBA00004202"/>
    </source>
</evidence>
<dbReference type="PANTHER" id="PTHR42771:SF2">
    <property type="entry name" value="IRON(3+)-HYDROXAMATE IMPORT ATP-BINDING PROTEIN FHUC"/>
    <property type="match status" value="1"/>
</dbReference>
<dbReference type="GO" id="GO:0006826">
    <property type="term" value="P:iron ion transport"/>
    <property type="evidence" value="ECO:0007669"/>
    <property type="project" value="UniProtKB-KW"/>
</dbReference>
<gene>
    <name evidence="9" type="ORF">EAH68_08750</name>
</gene>
<dbReference type="GO" id="GO:0005886">
    <property type="term" value="C:plasma membrane"/>
    <property type="evidence" value="ECO:0007669"/>
    <property type="project" value="UniProtKB-SubCell"/>
</dbReference>
<dbReference type="EMBL" id="RXHJ01000009">
    <property type="protein sequence ID" value="RSZ62862.1"/>
    <property type="molecule type" value="Genomic_DNA"/>
</dbReference>
<dbReference type="InterPro" id="IPR027417">
    <property type="entry name" value="P-loop_NTPase"/>
</dbReference>
<keyword evidence="6" id="KW-0406">Ion transport</keyword>
<dbReference type="Pfam" id="PF13476">
    <property type="entry name" value="AAA_23"/>
    <property type="match status" value="1"/>
</dbReference>
<evidence type="ECO:0000313" key="10">
    <source>
        <dbReference type="Proteomes" id="UP000274907"/>
    </source>
</evidence>
<dbReference type="RefSeq" id="WP_126120954.1">
    <property type="nucleotide sequence ID" value="NZ_RXHJ01000009.1"/>
</dbReference>
<name>A0A430HXF7_9CORY</name>
<dbReference type="SUPFAM" id="SSF52540">
    <property type="entry name" value="P-loop containing nucleoside triphosphate hydrolases"/>
    <property type="match status" value="1"/>
</dbReference>
<keyword evidence="10" id="KW-1185">Reference proteome</keyword>
<dbReference type="AlphaFoldDB" id="A0A430HXF7"/>
<sequence>MFIKSVGLEPIRDDTYVRDLPVVRHLEKHGRLRLTAPVTLLVGDNGTGKSTLIEAIAVAAGFDAAGGPLRAPEFRGQGHRTESTLSRWLMLRGKTIPTRGYFLRAETHYDTVTIMDTLPTTARRRHEMSHGESVMSILGEQMGGAGLYVFDEPESGLSVIRQMALVAEIDQAVLRGGQFIIATHSPIMMAIPNAGIIQITEEGISETVFEEAEAVLAMREFLDDPKETIRYILGRNY</sequence>